<sequence>MGSEIGFLFYFFLVVVAALTFRNKSKINVLFEEVKRLKAEVAVQKKEIGQLKEQQTVSPEPATDPTSVKPEVLEKRPADLPSLPVAPISPALQSGKKAKPSTSGKSSKAIFLDLERFLNGNGLLWLGALVLAFGGIFLAKYSIETGLLSAAARVSIGGIFGIALIVVAEYLERHKKRFDIHSPYVSAALASGGVITCYALILVSFNYYTFLVPTVAFTLLAIVSLTASYLALRFGPLLACIGLIGAYAVPALVPGDSDNIMILVGYLALVSASAIWVAESVKRNWLWWLSWSGHFLWFFTTVATSDNFWALVLLSLFTIYLFALLPTLGWRLQHRQISPVTSKRLIMFGKAQWGGVLPLLGMGIFLLFNPVDSHVIASNLVFACVYLLLPKRHSIFDGWPFLMLAFALFSFPFLSSIENGEQLQMAFQGSYLFIQISVIAALAYCIWMLRQFPRRSSFLLLLVLAPLLLYGCSYTLSTDAMEDTLYPLWALELALIAIGASLAGMKTKTNLPRVCYTILANGCLTLCLTMFLSASVLTLAFTAQIAAMSYISNRAQLTLPDWLYKIALTVVAVRLTIAPWLEFYTDEEILSVHWTAVVYPLVLITIAVAKRFNPSSELQPWLTGMFLHVVALLITTETTYALVGHYSNPADLSFKETIILALNWWILAVVYLWRANELTRLRLLYESFGGLLLMLGGLLHIDILLNSNPYFEPISVGEPLLLNWLLPLWAVPAVLLGTILYFQLLPVRLKRTVEAIFVILAFLYINGEIRAAFNDGFVVLLNPPGQAELYTYSIVWLCIATITLFWAQSRQLQRVINAGFCVLAAVILKAFLIDMANLEGLYRAISFIGLGLCLVALGWLFQKFRNNSDKKESEAELPL</sequence>
<evidence type="ECO:0000313" key="4">
    <source>
        <dbReference type="EMBL" id="QJR80416.1"/>
    </source>
</evidence>
<feature type="coiled-coil region" evidence="1">
    <location>
        <begin position="27"/>
        <end position="54"/>
    </location>
</feature>
<feature type="transmembrane region" description="Helical" evidence="3">
    <location>
        <begin position="518"/>
        <end position="551"/>
    </location>
</feature>
<feature type="transmembrane region" description="Helical" evidence="3">
    <location>
        <begin position="658"/>
        <end position="676"/>
    </location>
</feature>
<feature type="transmembrane region" description="Helical" evidence="3">
    <location>
        <begin position="117"/>
        <end position="138"/>
    </location>
</feature>
<feature type="transmembrane region" description="Helical" evidence="3">
    <location>
        <begin position="285"/>
        <end position="302"/>
    </location>
</feature>
<dbReference type="PANTHER" id="PTHR38434:SF1">
    <property type="entry name" value="BLL2549 PROTEIN"/>
    <property type="match status" value="1"/>
</dbReference>
<keyword evidence="3" id="KW-1133">Transmembrane helix</keyword>
<accession>A0A6M4ME33</accession>
<feature type="transmembrane region" description="Helical" evidence="3">
    <location>
        <begin position="789"/>
        <end position="808"/>
    </location>
</feature>
<feature type="transmembrane region" description="Helical" evidence="3">
    <location>
        <begin position="621"/>
        <end position="643"/>
    </location>
</feature>
<feature type="transmembrane region" description="Helical" evidence="3">
    <location>
        <begin position="815"/>
        <end position="835"/>
    </location>
</feature>
<dbReference type="Proteomes" id="UP000219285">
    <property type="component" value="Chromosome"/>
</dbReference>
<feature type="transmembrane region" description="Helical" evidence="3">
    <location>
        <begin position="589"/>
        <end position="609"/>
    </location>
</feature>
<dbReference type="PIRSF" id="PIRSF035905">
    <property type="entry name" value="UCP035905_mp"/>
    <property type="match status" value="1"/>
</dbReference>
<feature type="transmembrane region" description="Helical" evidence="3">
    <location>
        <begin position="207"/>
        <end position="227"/>
    </location>
</feature>
<evidence type="ECO:0000256" key="2">
    <source>
        <dbReference type="SAM" id="MobiDB-lite"/>
    </source>
</evidence>
<feature type="transmembrane region" description="Helical" evidence="3">
    <location>
        <begin position="374"/>
        <end position="389"/>
    </location>
</feature>
<dbReference type="AlphaFoldDB" id="A0A6M4ME33"/>
<feature type="transmembrane region" description="Helical" evidence="3">
    <location>
        <begin position="308"/>
        <end position="330"/>
    </location>
</feature>
<keyword evidence="3" id="KW-0812">Transmembrane</keyword>
<dbReference type="RefSeq" id="WP_075608271.1">
    <property type="nucleotide sequence ID" value="NZ_CP052766.1"/>
</dbReference>
<keyword evidence="3" id="KW-0472">Membrane</keyword>
<dbReference type="KEGG" id="apel:CA267_006320"/>
<proteinExistence type="predicted"/>
<feature type="transmembrane region" description="Helical" evidence="3">
    <location>
        <begin position="429"/>
        <end position="449"/>
    </location>
</feature>
<dbReference type="InterPro" id="IPR019286">
    <property type="entry name" value="DUF2339_TM"/>
</dbReference>
<feature type="transmembrane region" description="Helical" evidence="3">
    <location>
        <begin position="841"/>
        <end position="861"/>
    </location>
</feature>
<feature type="transmembrane region" description="Helical" evidence="3">
    <location>
        <begin position="183"/>
        <end position="201"/>
    </location>
</feature>
<feature type="transmembrane region" description="Helical" evidence="3">
    <location>
        <begin position="458"/>
        <end position="476"/>
    </location>
</feature>
<name>A0A6M4ME33_9ALTE</name>
<dbReference type="Pfam" id="PF10101">
    <property type="entry name" value="DUF2339"/>
    <property type="match status" value="1"/>
</dbReference>
<feature type="transmembrane region" description="Helical" evidence="3">
    <location>
        <begin position="754"/>
        <end position="773"/>
    </location>
</feature>
<dbReference type="InterPro" id="IPR014600">
    <property type="entry name" value="UCP035905_mem"/>
</dbReference>
<evidence type="ECO:0000256" key="3">
    <source>
        <dbReference type="SAM" id="Phobius"/>
    </source>
</evidence>
<keyword evidence="5" id="KW-1185">Reference proteome</keyword>
<feature type="transmembrane region" description="Helical" evidence="3">
    <location>
        <begin position="150"/>
        <end position="171"/>
    </location>
</feature>
<feature type="transmembrane region" description="Helical" evidence="3">
    <location>
        <begin position="6"/>
        <end position="22"/>
    </location>
</feature>
<gene>
    <name evidence="4" type="ORF">CA267_006320</name>
</gene>
<dbReference type="OrthoDB" id="5422830at2"/>
<keyword evidence="1" id="KW-0175">Coiled coil</keyword>
<evidence type="ECO:0000313" key="5">
    <source>
        <dbReference type="Proteomes" id="UP000219285"/>
    </source>
</evidence>
<feature type="transmembrane region" description="Helical" evidence="3">
    <location>
        <begin position="721"/>
        <end position="742"/>
    </location>
</feature>
<feature type="transmembrane region" description="Helical" evidence="3">
    <location>
        <begin position="683"/>
        <end position="701"/>
    </location>
</feature>
<protein>
    <submittedName>
        <fullName evidence="4">DUF2339 domain-containing protein</fullName>
    </submittedName>
</protein>
<reference evidence="5" key="1">
    <citation type="submission" date="2014-12" db="EMBL/GenBank/DDBJ databases">
        <title>Complete genome sequence of a multi-drug resistant Klebsiella pneumoniae.</title>
        <authorList>
            <person name="Hua X."/>
            <person name="Chen Q."/>
            <person name="Li X."/>
            <person name="Feng Y."/>
            <person name="Ruan Z."/>
            <person name="Yu Y."/>
        </authorList>
    </citation>
    <scope>NUCLEOTIDE SEQUENCE [LARGE SCALE GENOMIC DNA]</scope>
    <source>
        <strain evidence="5">5.12</strain>
    </source>
</reference>
<feature type="transmembrane region" description="Helical" evidence="3">
    <location>
        <begin position="401"/>
        <end position="417"/>
    </location>
</feature>
<dbReference type="EMBL" id="CP052766">
    <property type="protein sequence ID" value="QJR80416.1"/>
    <property type="molecule type" value="Genomic_DNA"/>
</dbReference>
<dbReference type="PANTHER" id="PTHR38434">
    <property type="entry name" value="BLL2549 PROTEIN"/>
    <property type="match status" value="1"/>
</dbReference>
<feature type="transmembrane region" description="Helical" evidence="3">
    <location>
        <begin position="488"/>
        <end position="506"/>
    </location>
</feature>
<reference evidence="4 5" key="2">
    <citation type="submission" date="2020-04" db="EMBL/GenBank/DDBJ databases">
        <title>Complete genome sequence of Alteromonas pelagimontana 5.12T.</title>
        <authorList>
            <person name="Sinha R.K."/>
            <person name="Krishnan K.P."/>
            <person name="Kurian J.P."/>
        </authorList>
    </citation>
    <scope>NUCLEOTIDE SEQUENCE [LARGE SCALE GENOMIC DNA]</scope>
    <source>
        <strain evidence="4 5">5.12</strain>
    </source>
</reference>
<feature type="transmembrane region" description="Helical" evidence="3">
    <location>
        <begin position="259"/>
        <end position="278"/>
    </location>
</feature>
<feature type="region of interest" description="Disordered" evidence="2">
    <location>
        <begin position="80"/>
        <end position="104"/>
    </location>
</feature>
<organism evidence="4 5">
    <name type="scientific">Alteromonas pelagimontana</name>
    <dbReference type="NCBI Taxonomy" id="1858656"/>
    <lineage>
        <taxon>Bacteria</taxon>
        <taxon>Pseudomonadati</taxon>
        <taxon>Pseudomonadota</taxon>
        <taxon>Gammaproteobacteria</taxon>
        <taxon>Alteromonadales</taxon>
        <taxon>Alteromonadaceae</taxon>
        <taxon>Alteromonas/Salinimonas group</taxon>
        <taxon>Alteromonas</taxon>
    </lineage>
</organism>
<evidence type="ECO:0000256" key="1">
    <source>
        <dbReference type="SAM" id="Coils"/>
    </source>
</evidence>
<feature type="transmembrane region" description="Helical" evidence="3">
    <location>
        <begin position="234"/>
        <end position="253"/>
    </location>
</feature>
<feature type="transmembrane region" description="Helical" evidence="3">
    <location>
        <begin position="351"/>
        <end position="368"/>
    </location>
</feature>